<keyword evidence="4" id="KW-0963">Cytoplasm</keyword>
<feature type="domain" description="Protein arginine N-methyltransferase" evidence="14">
    <location>
        <begin position="1"/>
        <end position="67"/>
    </location>
</feature>
<feature type="transmembrane region" description="Helical" evidence="13">
    <location>
        <begin position="82"/>
        <end position="99"/>
    </location>
</feature>
<evidence type="ECO:0000256" key="3">
    <source>
        <dbReference type="ARBA" id="ARBA00011925"/>
    </source>
</evidence>
<keyword evidence="9" id="KW-0805">Transcription regulation</keyword>
<dbReference type="Gene3D" id="2.70.160.11">
    <property type="entry name" value="Hnrnp arginine n-methyltransferase1"/>
    <property type="match status" value="1"/>
</dbReference>
<comment type="catalytic activity">
    <reaction evidence="12">
        <text>L-arginyl-[protein] + 2 S-adenosyl-L-methionine = N(omega),N(omega)-dimethyl-L-arginyl-[protein] + 2 S-adenosyl-L-homocysteine + 2 H(+)</text>
        <dbReference type="Rhea" id="RHEA:48096"/>
        <dbReference type="Rhea" id="RHEA-COMP:10532"/>
        <dbReference type="Rhea" id="RHEA-COMP:11991"/>
        <dbReference type="ChEBI" id="CHEBI:15378"/>
        <dbReference type="ChEBI" id="CHEBI:29965"/>
        <dbReference type="ChEBI" id="CHEBI:57856"/>
        <dbReference type="ChEBI" id="CHEBI:59789"/>
        <dbReference type="ChEBI" id="CHEBI:61897"/>
        <dbReference type="EC" id="2.1.1.319"/>
    </reaction>
</comment>
<dbReference type="GO" id="GO:0032259">
    <property type="term" value="P:methylation"/>
    <property type="evidence" value="ECO:0007669"/>
    <property type="project" value="UniProtKB-KW"/>
</dbReference>
<dbReference type="GO" id="GO:0035242">
    <property type="term" value="F:protein-arginine omega-N asymmetric methyltransferase activity"/>
    <property type="evidence" value="ECO:0007669"/>
    <property type="project" value="UniProtKB-EC"/>
</dbReference>
<dbReference type="PANTHER" id="PTHR11006">
    <property type="entry name" value="PROTEIN ARGININE N-METHYLTRANSFERASE"/>
    <property type="match status" value="1"/>
</dbReference>
<evidence type="ECO:0000256" key="9">
    <source>
        <dbReference type="ARBA" id="ARBA00023015"/>
    </source>
</evidence>
<dbReference type="InterPro" id="IPR029063">
    <property type="entry name" value="SAM-dependent_MTases_sf"/>
</dbReference>
<keyword evidence="13" id="KW-0472">Membrane</keyword>
<dbReference type="GO" id="GO:0070611">
    <property type="term" value="F:histone H3R2 methyltransferase activity"/>
    <property type="evidence" value="ECO:0007669"/>
    <property type="project" value="TreeGrafter"/>
</dbReference>
<dbReference type="PANTHER" id="PTHR11006:SF10">
    <property type="entry name" value="HISTONE-ARGININE METHYLTRANSFERASE CARMER-RELATED"/>
    <property type="match status" value="1"/>
</dbReference>
<dbReference type="InterPro" id="IPR055135">
    <property type="entry name" value="PRMT_dom"/>
</dbReference>
<keyword evidence="6" id="KW-0808">Transferase</keyword>
<evidence type="ECO:0000256" key="2">
    <source>
        <dbReference type="ARBA" id="ARBA00004496"/>
    </source>
</evidence>
<keyword evidence="8" id="KW-0156">Chromatin regulator</keyword>
<dbReference type="AlphaFoldDB" id="A0A820SEE4"/>
<evidence type="ECO:0000256" key="4">
    <source>
        <dbReference type="ARBA" id="ARBA00022490"/>
    </source>
</evidence>
<dbReference type="EC" id="2.1.1.319" evidence="3"/>
<evidence type="ECO:0000256" key="11">
    <source>
        <dbReference type="ARBA" id="ARBA00023242"/>
    </source>
</evidence>
<organism evidence="15 16">
    <name type="scientific">Adineta steineri</name>
    <dbReference type="NCBI Taxonomy" id="433720"/>
    <lineage>
        <taxon>Eukaryota</taxon>
        <taxon>Metazoa</taxon>
        <taxon>Spiralia</taxon>
        <taxon>Gnathifera</taxon>
        <taxon>Rotifera</taxon>
        <taxon>Eurotatoria</taxon>
        <taxon>Bdelloidea</taxon>
        <taxon>Adinetida</taxon>
        <taxon>Adinetidae</taxon>
        <taxon>Adineta</taxon>
    </lineage>
</organism>
<dbReference type="Pfam" id="PF22528">
    <property type="entry name" value="PRMT_C"/>
    <property type="match status" value="1"/>
</dbReference>
<evidence type="ECO:0000256" key="13">
    <source>
        <dbReference type="SAM" id="Phobius"/>
    </source>
</evidence>
<evidence type="ECO:0000256" key="12">
    <source>
        <dbReference type="ARBA" id="ARBA00049086"/>
    </source>
</evidence>
<keyword evidence="11" id="KW-0539">Nucleus</keyword>
<dbReference type="InterPro" id="IPR025799">
    <property type="entry name" value="Arg_MeTrfase"/>
</dbReference>
<evidence type="ECO:0000256" key="7">
    <source>
        <dbReference type="ARBA" id="ARBA00022691"/>
    </source>
</evidence>
<dbReference type="SUPFAM" id="SSF53335">
    <property type="entry name" value="S-adenosyl-L-methionine-dependent methyltransferases"/>
    <property type="match status" value="1"/>
</dbReference>
<comment type="subcellular location">
    <subcellularLocation>
        <location evidence="2">Cytoplasm</location>
    </subcellularLocation>
    <subcellularLocation>
        <location evidence="1">Nucleus</location>
    </subcellularLocation>
</comment>
<proteinExistence type="predicted"/>
<sequence>FDVSFDGTSSQVWLSTAPTQPLTHWYQVRCLFVKPLTVNQGQTISGHTILKANRKQSYDVEMRLEIEGTNISVENILDLKNPYFRFEFIYIIIIVIIFCF</sequence>
<feature type="non-terminal residue" evidence="15">
    <location>
        <position position="1"/>
    </location>
</feature>
<dbReference type="GO" id="GO:0005634">
    <property type="term" value="C:nucleus"/>
    <property type="evidence" value="ECO:0007669"/>
    <property type="project" value="UniProtKB-SubCell"/>
</dbReference>
<keyword evidence="13" id="KW-1133">Transmembrane helix</keyword>
<reference evidence="15" key="1">
    <citation type="submission" date="2021-02" db="EMBL/GenBank/DDBJ databases">
        <authorList>
            <person name="Nowell W R."/>
        </authorList>
    </citation>
    <scope>NUCLEOTIDE SEQUENCE</scope>
</reference>
<keyword evidence="13" id="KW-0812">Transmembrane</keyword>
<evidence type="ECO:0000256" key="6">
    <source>
        <dbReference type="ARBA" id="ARBA00022679"/>
    </source>
</evidence>
<dbReference type="EMBL" id="CAJOBB010031144">
    <property type="protein sequence ID" value="CAF4448511.1"/>
    <property type="molecule type" value="Genomic_DNA"/>
</dbReference>
<evidence type="ECO:0000256" key="8">
    <source>
        <dbReference type="ARBA" id="ARBA00022853"/>
    </source>
</evidence>
<keyword evidence="7" id="KW-0949">S-adenosyl-L-methionine</keyword>
<keyword evidence="5" id="KW-0489">Methyltransferase</keyword>
<protein>
    <recommendedName>
        <fullName evidence="3">type I protein arginine methyltransferase</fullName>
        <ecNumber evidence="3">2.1.1.319</ecNumber>
    </recommendedName>
</protein>
<keyword evidence="10" id="KW-0804">Transcription</keyword>
<evidence type="ECO:0000256" key="10">
    <source>
        <dbReference type="ARBA" id="ARBA00023163"/>
    </source>
</evidence>
<evidence type="ECO:0000256" key="5">
    <source>
        <dbReference type="ARBA" id="ARBA00022603"/>
    </source>
</evidence>
<evidence type="ECO:0000313" key="15">
    <source>
        <dbReference type="EMBL" id="CAF4448511.1"/>
    </source>
</evidence>
<accession>A0A820SEE4</accession>
<evidence type="ECO:0000313" key="16">
    <source>
        <dbReference type="Proteomes" id="UP000663868"/>
    </source>
</evidence>
<dbReference type="GO" id="GO:0005737">
    <property type="term" value="C:cytoplasm"/>
    <property type="evidence" value="ECO:0007669"/>
    <property type="project" value="UniProtKB-SubCell"/>
</dbReference>
<name>A0A820SEE4_9BILA</name>
<dbReference type="Proteomes" id="UP000663868">
    <property type="component" value="Unassembled WGS sequence"/>
</dbReference>
<gene>
    <name evidence="15" type="ORF">KXQ929_LOCUS53811</name>
</gene>
<comment type="caution">
    <text evidence="15">The sequence shown here is derived from an EMBL/GenBank/DDBJ whole genome shotgun (WGS) entry which is preliminary data.</text>
</comment>
<evidence type="ECO:0000256" key="1">
    <source>
        <dbReference type="ARBA" id="ARBA00004123"/>
    </source>
</evidence>
<evidence type="ECO:0000259" key="14">
    <source>
        <dbReference type="Pfam" id="PF22528"/>
    </source>
</evidence>